<accession>A0A7W9STC7</accession>
<dbReference type="InterPro" id="IPR040086">
    <property type="entry name" value="MJ0683-like"/>
</dbReference>
<dbReference type="PROSITE" id="PS51918">
    <property type="entry name" value="RADICAL_SAM"/>
    <property type="match status" value="1"/>
</dbReference>
<evidence type="ECO:0000256" key="1">
    <source>
        <dbReference type="ARBA" id="ARBA00022723"/>
    </source>
</evidence>
<evidence type="ECO:0000313" key="6">
    <source>
        <dbReference type="Proteomes" id="UP000520814"/>
    </source>
</evidence>
<dbReference type="Pfam" id="PF04055">
    <property type="entry name" value="Radical_SAM"/>
    <property type="match status" value="1"/>
</dbReference>
<dbReference type="SUPFAM" id="SSF102114">
    <property type="entry name" value="Radical SAM enzymes"/>
    <property type="match status" value="1"/>
</dbReference>
<dbReference type="SMART" id="SM00729">
    <property type="entry name" value="Elp3"/>
    <property type="match status" value="1"/>
</dbReference>
<evidence type="ECO:0000256" key="2">
    <source>
        <dbReference type="ARBA" id="ARBA00023004"/>
    </source>
</evidence>
<dbReference type="AlphaFoldDB" id="A0A7W9STC7"/>
<sequence length="262" mass="29591">MLITEIEVRSVVTRQKNPGRIPFDITINPYRGCLFGCAYCYASEFVYEDPQKRAAWGQWVEVKKNAVDALQKESRKVTGQRVFFSSATDPYQPLERRLGLTRACLEVLLMAAPAHLHIQTRSPHITRDIELLQRFGESLTVGFSIPTDSDIVRKVFEPRAPSISRRLKAAKELHEAGIAVSASVAPLLPCTPKRLARLLAPVFPEAWVGGMNFHLKETELRQLYTERGWEHFLTHAHRLEVETALWEAGLLPSPPRGTIAAR</sequence>
<name>A0A7W9STC7_ARMRO</name>
<reference evidence="5 6" key="1">
    <citation type="submission" date="2020-08" db="EMBL/GenBank/DDBJ databases">
        <title>Genomic Encyclopedia of Type Strains, Phase IV (KMG-IV): sequencing the most valuable type-strain genomes for metagenomic binning, comparative biology and taxonomic classification.</title>
        <authorList>
            <person name="Goeker M."/>
        </authorList>
    </citation>
    <scope>NUCLEOTIDE SEQUENCE [LARGE SCALE GENOMIC DNA]</scope>
    <source>
        <strain evidence="5 6">DSM 23562</strain>
    </source>
</reference>
<dbReference type="SFLD" id="SFLDG01084">
    <property type="entry name" value="Uncharacterised_Radical_SAM_Su"/>
    <property type="match status" value="1"/>
</dbReference>
<keyword evidence="2" id="KW-0408">Iron</keyword>
<dbReference type="GO" id="GO:0046872">
    <property type="term" value="F:metal ion binding"/>
    <property type="evidence" value="ECO:0007669"/>
    <property type="project" value="UniProtKB-KW"/>
</dbReference>
<protein>
    <submittedName>
        <fullName evidence="5">DNA repair photolyase</fullName>
    </submittedName>
</protein>
<dbReference type="Proteomes" id="UP000520814">
    <property type="component" value="Unassembled WGS sequence"/>
</dbReference>
<dbReference type="InterPro" id="IPR058240">
    <property type="entry name" value="rSAM_sf"/>
</dbReference>
<dbReference type="InterPro" id="IPR006638">
    <property type="entry name" value="Elp3/MiaA/NifB-like_rSAM"/>
</dbReference>
<feature type="domain" description="Radical SAM core" evidence="4">
    <location>
        <begin position="17"/>
        <end position="242"/>
    </location>
</feature>
<keyword evidence="5" id="KW-0456">Lyase</keyword>
<dbReference type="CDD" id="cd01335">
    <property type="entry name" value="Radical_SAM"/>
    <property type="match status" value="1"/>
</dbReference>
<dbReference type="PANTHER" id="PTHR43432">
    <property type="entry name" value="SLR0285 PROTEIN"/>
    <property type="match status" value="1"/>
</dbReference>
<dbReference type="GO" id="GO:0051536">
    <property type="term" value="F:iron-sulfur cluster binding"/>
    <property type="evidence" value="ECO:0007669"/>
    <property type="project" value="UniProtKB-KW"/>
</dbReference>
<dbReference type="InterPro" id="IPR007197">
    <property type="entry name" value="rSAM"/>
</dbReference>
<gene>
    <name evidence="5" type="ORF">HNQ39_003763</name>
</gene>
<dbReference type="SFLD" id="SFLDS00029">
    <property type="entry name" value="Radical_SAM"/>
    <property type="match status" value="1"/>
</dbReference>
<dbReference type="Gene3D" id="3.80.30.30">
    <property type="match status" value="1"/>
</dbReference>
<dbReference type="EMBL" id="JACHGW010000003">
    <property type="protein sequence ID" value="MBB6051953.1"/>
    <property type="molecule type" value="Genomic_DNA"/>
</dbReference>
<keyword evidence="6" id="KW-1185">Reference proteome</keyword>
<keyword evidence="1" id="KW-0479">Metal-binding</keyword>
<comment type="caution">
    <text evidence="5">The sequence shown here is derived from an EMBL/GenBank/DDBJ whole genome shotgun (WGS) entry which is preliminary data.</text>
</comment>
<organism evidence="5 6">
    <name type="scientific">Armatimonas rosea</name>
    <dbReference type="NCBI Taxonomy" id="685828"/>
    <lineage>
        <taxon>Bacteria</taxon>
        <taxon>Bacillati</taxon>
        <taxon>Armatimonadota</taxon>
        <taxon>Armatimonadia</taxon>
        <taxon>Armatimonadales</taxon>
        <taxon>Armatimonadaceae</taxon>
        <taxon>Armatimonas</taxon>
    </lineage>
</organism>
<proteinExistence type="predicted"/>
<dbReference type="GO" id="GO:0016829">
    <property type="term" value="F:lyase activity"/>
    <property type="evidence" value="ECO:0007669"/>
    <property type="project" value="UniProtKB-KW"/>
</dbReference>
<dbReference type="RefSeq" id="WP_184199965.1">
    <property type="nucleotide sequence ID" value="NZ_JACHGW010000003.1"/>
</dbReference>
<evidence type="ECO:0000256" key="3">
    <source>
        <dbReference type="ARBA" id="ARBA00023014"/>
    </source>
</evidence>
<evidence type="ECO:0000259" key="4">
    <source>
        <dbReference type="PROSITE" id="PS51918"/>
    </source>
</evidence>
<keyword evidence="3" id="KW-0411">Iron-sulfur</keyword>
<dbReference type="PANTHER" id="PTHR43432:SF3">
    <property type="entry name" value="SLR0285 PROTEIN"/>
    <property type="match status" value="1"/>
</dbReference>
<evidence type="ECO:0000313" key="5">
    <source>
        <dbReference type="EMBL" id="MBB6051953.1"/>
    </source>
</evidence>